<dbReference type="EMBL" id="JAJAGO010000006">
    <property type="protein sequence ID" value="MCT2591147.1"/>
    <property type="molecule type" value="Genomic_DNA"/>
</dbReference>
<gene>
    <name evidence="1" type="ORF">LHJ74_14730</name>
</gene>
<dbReference type="RefSeq" id="WP_260218474.1">
    <property type="nucleotide sequence ID" value="NZ_JAJAGO010000006.1"/>
</dbReference>
<name>A0ABT2JTC9_9ACTN</name>
<evidence type="ECO:0000313" key="1">
    <source>
        <dbReference type="EMBL" id="MCT2591147.1"/>
    </source>
</evidence>
<proteinExistence type="predicted"/>
<evidence type="ECO:0000313" key="2">
    <source>
        <dbReference type="Proteomes" id="UP001156389"/>
    </source>
</evidence>
<evidence type="ECO:0008006" key="3">
    <source>
        <dbReference type="Google" id="ProtNLM"/>
    </source>
</evidence>
<accession>A0ABT2JTC9</accession>
<protein>
    <recommendedName>
        <fullName evidence="3">HK97 gp10 family phage protein</fullName>
    </recommendedName>
</protein>
<sequence length="127" mass="14370">MDSMQIRVRGPVFDGRAHRAAADYAEAVEGAVAKEGLRMATARFRQVLRHPTGYYVSHVRVRETAGRHVVTDGGVVYGPWLEGVGSRNFPETRFRGYSTFRRTQALLDRRATNIAEREWSRFAGRMG</sequence>
<reference evidence="1 2" key="1">
    <citation type="submission" date="2021-10" db="EMBL/GenBank/DDBJ databases">
        <title>Streptomyces gossypii sp. nov., isolated from soil collected from cotton field.</title>
        <authorList>
            <person name="Ge X."/>
            <person name="Chen X."/>
            <person name="Liu W."/>
        </authorList>
    </citation>
    <scope>NUCLEOTIDE SEQUENCE [LARGE SCALE GENOMIC DNA]</scope>
    <source>
        <strain evidence="1 2">N2-109</strain>
    </source>
</reference>
<keyword evidence="2" id="KW-1185">Reference proteome</keyword>
<dbReference type="Proteomes" id="UP001156389">
    <property type="component" value="Unassembled WGS sequence"/>
</dbReference>
<organism evidence="1 2">
    <name type="scientific">Streptomyces gossypii</name>
    <dbReference type="NCBI Taxonomy" id="2883101"/>
    <lineage>
        <taxon>Bacteria</taxon>
        <taxon>Bacillati</taxon>
        <taxon>Actinomycetota</taxon>
        <taxon>Actinomycetes</taxon>
        <taxon>Kitasatosporales</taxon>
        <taxon>Streptomycetaceae</taxon>
        <taxon>Streptomyces</taxon>
    </lineage>
</organism>
<comment type="caution">
    <text evidence="1">The sequence shown here is derived from an EMBL/GenBank/DDBJ whole genome shotgun (WGS) entry which is preliminary data.</text>
</comment>